<gene>
    <name evidence="2" type="ORF">GT347_13825</name>
</gene>
<name>A0A857J7E1_9BURK</name>
<organism evidence="2 3">
    <name type="scientific">Xylophilus rhododendri</name>
    <dbReference type="NCBI Taxonomy" id="2697032"/>
    <lineage>
        <taxon>Bacteria</taxon>
        <taxon>Pseudomonadati</taxon>
        <taxon>Pseudomonadota</taxon>
        <taxon>Betaproteobacteria</taxon>
        <taxon>Burkholderiales</taxon>
        <taxon>Xylophilus</taxon>
    </lineage>
</organism>
<feature type="compositionally biased region" description="Basic and acidic residues" evidence="1">
    <location>
        <begin position="43"/>
        <end position="57"/>
    </location>
</feature>
<accession>A0A857J7E1</accession>
<keyword evidence="3" id="KW-1185">Reference proteome</keyword>
<dbReference type="KEGG" id="xyk:GT347_13825"/>
<dbReference type="RefSeq" id="WP_160552653.1">
    <property type="nucleotide sequence ID" value="NZ_CP047650.1"/>
</dbReference>
<feature type="region of interest" description="Disordered" evidence="1">
    <location>
        <begin position="26"/>
        <end position="58"/>
    </location>
</feature>
<proteinExistence type="predicted"/>
<protein>
    <submittedName>
        <fullName evidence="2">Uncharacterized protein</fullName>
    </submittedName>
</protein>
<evidence type="ECO:0000256" key="1">
    <source>
        <dbReference type="SAM" id="MobiDB-lite"/>
    </source>
</evidence>
<feature type="region of interest" description="Disordered" evidence="1">
    <location>
        <begin position="303"/>
        <end position="322"/>
    </location>
</feature>
<reference evidence="2 3" key="1">
    <citation type="submission" date="2020-01" db="EMBL/GenBank/DDBJ databases">
        <title>Genome sequencing of strain KACC 21265.</title>
        <authorList>
            <person name="Heo J."/>
            <person name="Kim S.-J."/>
            <person name="Kim J.-S."/>
            <person name="Hong S.-B."/>
            <person name="Kwon S.-W."/>
        </authorList>
    </citation>
    <scope>NUCLEOTIDE SEQUENCE [LARGE SCALE GENOMIC DNA]</scope>
    <source>
        <strain evidence="2 3">KACC 21265</strain>
    </source>
</reference>
<evidence type="ECO:0000313" key="3">
    <source>
        <dbReference type="Proteomes" id="UP000464787"/>
    </source>
</evidence>
<evidence type="ECO:0000313" key="2">
    <source>
        <dbReference type="EMBL" id="QHI98971.1"/>
    </source>
</evidence>
<sequence length="343" mass="38809">MSFPSNATASLNPPAIPQLLHIVQPPWHDPHRREDFGPDLDEERSGRASPEDFEPLHEAAPALYDTRVGGRTVSDWLRGFGQSAWQPPAAGEAAPETLRSEVINALGGRRSELGAEASRQFSRLGRHLHQLKRIRDHFAEEHPDRRDEVHAAARELMARAVERMSHGRGEGDAAATLMLRMEPRAEAAQAVAVRAPQGGVEQQIHRIRAFWISQVFTSEESLYYLMTGTMIFKSIQDMEEKCPGGNYLRRYDPRVDKIMQTDEFVYPDGGVTRVFLTLAEGLVEVAFRGPTWIYKQWDTPQTLAAGQQPTPDPRRHVNPHWSDDPEVIEARARYARMARGERR</sequence>
<dbReference type="Proteomes" id="UP000464787">
    <property type="component" value="Chromosome"/>
</dbReference>
<dbReference type="AlphaFoldDB" id="A0A857J7E1"/>
<dbReference type="EMBL" id="CP047650">
    <property type="protein sequence ID" value="QHI98971.1"/>
    <property type="molecule type" value="Genomic_DNA"/>
</dbReference>